<accession>A0AAD7X7I3</accession>
<evidence type="ECO:0000259" key="1">
    <source>
        <dbReference type="Pfam" id="PF06985"/>
    </source>
</evidence>
<sequence>MRGLRKPPNICPCCWEGPVAARYGLLDDFVEEKPAGDDDAQSSDWSGGYVYTITPAALLFRAIFGCVWCCHLVMQLRGERKLIFPGEPIPQVVGRGPLEIRIGRGREQWDDTSQNTLTAFMIVVNGEQQDYPFAYTMADDPAAAWIEGRVRIADVGSPRALGLAKTCIEQCARDHPRCRALSIHADDSAPLPTRLIDCTDPDRPRIVQPTPGARGGYAALSYVWGEEQPHRTTVANLASYMREGIESDTLPQTIRDAIHVAHALGMRFLWVDSLCIVQDSREDKHRELRCMRDIYRHAYFTIDALAAKTVSAGFLQDRRPLKPVATLPFICPPSSVDLPRLGTIYLSPTLSDYNPDLSDILTILDPALSYTLDRAWCLQETLMSTRTLIFTSETVQLGCQTLTQNVGGAQINTCDTTRGPRRLPDAMLRDRDPLQAVPGSQAWADIHDAWRRVVTDYSARRLSCATDKLTACAGLAELVGRALCVDYVAGLWRDERLLRSLMWYRPVPWDRWVEARGRPSAYRAPSWSWASLDDEVAWLEDSGLSLRTALVEVVKCTVTLKDESLPYGEVTDGSLVLRAQIYPCKWHPRTSSCHLMPKRPDRHQSPPWAAMMTAEQHAKMIEALIRSRNPHIEYDADGVLVGKLKVMLDHLNDAEVRARDVWVVPLWWGLVQVRVQPKSEISFMTGLVLTREDGPYGPADAHHRCENRDPHAGRNTRYRRVGIFHGSNVAWRAWDSYIALPPAVEIEIV</sequence>
<evidence type="ECO:0000313" key="2">
    <source>
        <dbReference type="EMBL" id="KAJ8457002.1"/>
    </source>
</evidence>
<organism evidence="2 3">
    <name type="scientific">Trametes cubensis</name>
    <dbReference type="NCBI Taxonomy" id="1111947"/>
    <lineage>
        <taxon>Eukaryota</taxon>
        <taxon>Fungi</taxon>
        <taxon>Dikarya</taxon>
        <taxon>Basidiomycota</taxon>
        <taxon>Agaricomycotina</taxon>
        <taxon>Agaricomycetes</taxon>
        <taxon>Polyporales</taxon>
        <taxon>Polyporaceae</taxon>
        <taxon>Trametes</taxon>
    </lineage>
</organism>
<dbReference type="Pfam" id="PF06985">
    <property type="entry name" value="HET"/>
    <property type="match status" value="1"/>
</dbReference>
<dbReference type="AlphaFoldDB" id="A0AAD7X7I3"/>
<dbReference type="Proteomes" id="UP001215151">
    <property type="component" value="Unassembled WGS sequence"/>
</dbReference>
<feature type="domain" description="Heterokaryon incompatibility" evidence="1">
    <location>
        <begin position="217"/>
        <end position="380"/>
    </location>
</feature>
<gene>
    <name evidence="2" type="ORF">ONZ51_g11787</name>
</gene>
<evidence type="ECO:0000313" key="3">
    <source>
        <dbReference type="Proteomes" id="UP001215151"/>
    </source>
</evidence>
<proteinExistence type="predicted"/>
<dbReference type="PANTHER" id="PTHR33112:SF16">
    <property type="entry name" value="HETEROKARYON INCOMPATIBILITY DOMAIN-CONTAINING PROTEIN"/>
    <property type="match status" value="1"/>
</dbReference>
<dbReference type="PANTHER" id="PTHR33112">
    <property type="entry name" value="DOMAIN PROTEIN, PUTATIVE-RELATED"/>
    <property type="match status" value="1"/>
</dbReference>
<comment type="caution">
    <text evidence="2">The sequence shown here is derived from an EMBL/GenBank/DDBJ whole genome shotgun (WGS) entry which is preliminary data.</text>
</comment>
<protein>
    <recommendedName>
        <fullName evidence="1">Heterokaryon incompatibility domain-containing protein</fullName>
    </recommendedName>
</protein>
<reference evidence="2" key="1">
    <citation type="submission" date="2022-11" db="EMBL/GenBank/DDBJ databases">
        <title>Genome Sequence of Cubamyces cubensis.</title>
        <authorList>
            <person name="Buettner E."/>
        </authorList>
    </citation>
    <scope>NUCLEOTIDE SEQUENCE</scope>
    <source>
        <strain evidence="2">MPL-01</strain>
    </source>
</reference>
<dbReference type="EMBL" id="JAPEVG010000608">
    <property type="protein sequence ID" value="KAJ8457002.1"/>
    <property type="molecule type" value="Genomic_DNA"/>
</dbReference>
<dbReference type="InterPro" id="IPR010730">
    <property type="entry name" value="HET"/>
</dbReference>
<name>A0AAD7X7I3_9APHY</name>
<keyword evidence="3" id="KW-1185">Reference proteome</keyword>